<dbReference type="PANTHER" id="PTHR47385:SF14">
    <property type="entry name" value="TRANSGELIN"/>
    <property type="match status" value="1"/>
</dbReference>
<dbReference type="PROSITE" id="PS01052">
    <property type="entry name" value="CALPONIN_1"/>
    <property type="match status" value="1"/>
</dbReference>
<feature type="domain" description="Calponin-homology (CH)" evidence="3">
    <location>
        <begin position="1"/>
        <end position="111"/>
    </location>
</feature>
<dbReference type="Pfam" id="PF00402">
    <property type="entry name" value="Calponin"/>
    <property type="match status" value="1"/>
</dbReference>
<dbReference type="Pfam" id="PF00307">
    <property type="entry name" value="CH"/>
    <property type="match status" value="1"/>
</dbReference>
<protein>
    <recommendedName>
        <fullName evidence="2">Transgelin</fullName>
    </recommendedName>
</protein>
<dbReference type="SUPFAM" id="SSF47576">
    <property type="entry name" value="Calponin-homology domain, CH-domain"/>
    <property type="match status" value="1"/>
</dbReference>
<dbReference type="GO" id="GO:0051015">
    <property type="term" value="F:actin filament binding"/>
    <property type="evidence" value="ECO:0007669"/>
    <property type="project" value="TreeGrafter"/>
</dbReference>
<dbReference type="InterPro" id="IPR003096">
    <property type="entry name" value="SM22_calponin"/>
</dbReference>
<sequence length="174" mass="19676">MMTGCDEIPEEPEQINGSHDNFHELLYDGLLLSKLIDALYPGHINWNDRTFQTPKIEAMRMMREKERIASFNNLVQEFGVPDSFVFPTDSLHDRGVLNLAQVCSCIRALGIEAQTKPDYRGPENYWPKKSMRNIRSFTEEQLRAGDSIIGLQAGSNKGASQAGLTMGKQRMILD</sequence>
<comment type="caution">
    <text evidence="4">The sequence shown here is derived from an EMBL/GenBank/DDBJ whole genome shotgun (WGS) entry which is preliminary data.</text>
</comment>
<dbReference type="InterPro" id="IPR000557">
    <property type="entry name" value="Calponin_repeat"/>
</dbReference>
<proteinExistence type="inferred from homology"/>
<evidence type="ECO:0000313" key="4">
    <source>
        <dbReference type="EMBL" id="KAK2181589.1"/>
    </source>
</evidence>
<reference evidence="4" key="1">
    <citation type="journal article" date="2023" name="Mol. Biol. Evol.">
        <title>Third-Generation Sequencing Reveals the Adaptive Role of the Epigenome in Three Deep-Sea Polychaetes.</title>
        <authorList>
            <person name="Perez M."/>
            <person name="Aroh O."/>
            <person name="Sun Y."/>
            <person name="Lan Y."/>
            <person name="Juniper S.K."/>
            <person name="Young C.R."/>
            <person name="Angers B."/>
            <person name="Qian P.Y."/>
        </authorList>
    </citation>
    <scope>NUCLEOTIDE SEQUENCE</scope>
    <source>
        <strain evidence="4">R07B-5</strain>
    </source>
</reference>
<evidence type="ECO:0000256" key="2">
    <source>
        <dbReference type="RuleBase" id="RU361224"/>
    </source>
</evidence>
<dbReference type="InterPro" id="IPR050606">
    <property type="entry name" value="Calponin-like"/>
</dbReference>
<evidence type="ECO:0000313" key="5">
    <source>
        <dbReference type="Proteomes" id="UP001209878"/>
    </source>
</evidence>
<dbReference type="PRINTS" id="PR00888">
    <property type="entry name" value="SM22CALPONIN"/>
</dbReference>
<dbReference type="Proteomes" id="UP001209878">
    <property type="component" value="Unassembled WGS sequence"/>
</dbReference>
<keyword evidence="5" id="KW-1185">Reference proteome</keyword>
<accession>A0AAD9L1Y8</accession>
<dbReference type="Gene3D" id="1.10.418.10">
    <property type="entry name" value="Calponin-like domain"/>
    <property type="match status" value="1"/>
</dbReference>
<dbReference type="PANTHER" id="PTHR47385">
    <property type="entry name" value="CALPONIN"/>
    <property type="match status" value="1"/>
</dbReference>
<gene>
    <name evidence="4" type="ORF">NP493_391g02035</name>
</gene>
<dbReference type="InterPro" id="IPR001715">
    <property type="entry name" value="CH_dom"/>
</dbReference>
<dbReference type="PROSITE" id="PS50021">
    <property type="entry name" value="CH"/>
    <property type="match status" value="1"/>
</dbReference>
<name>A0AAD9L1Y8_RIDPI</name>
<comment type="similarity">
    <text evidence="1 2">Belongs to the calponin family.</text>
</comment>
<dbReference type="GO" id="GO:0007015">
    <property type="term" value="P:actin filament organization"/>
    <property type="evidence" value="ECO:0007669"/>
    <property type="project" value="TreeGrafter"/>
</dbReference>
<dbReference type="GO" id="GO:0015629">
    <property type="term" value="C:actin cytoskeleton"/>
    <property type="evidence" value="ECO:0007669"/>
    <property type="project" value="TreeGrafter"/>
</dbReference>
<evidence type="ECO:0000259" key="3">
    <source>
        <dbReference type="PROSITE" id="PS50021"/>
    </source>
</evidence>
<organism evidence="4 5">
    <name type="scientific">Ridgeia piscesae</name>
    <name type="common">Tubeworm</name>
    <dbReference type="NCBI Taxonomy" id="27915"/>
    <lineage>
        <taxon>Eukaryota</taxon>
        <taxon>Metazoa</taxon>
        <taxon>Spiralia</taxon>
        <taxon>Lophotrochozoa</taxon>
        <taxon>Annelida</taxon>
        <taxon>Polychaeta</taxon>
        <taxon>Sedentaria</taxon>
        <taxon>Canalipalpata</taxon>
        <taxon>Sabellida</taxon>
        <taxon>Siboglinidae</taxon>
        <taxon>Ridgeia</taxon>
    </lineage>
</organism>
<evidence type="ECO:0000256" key="1">
    <source>
        <dbReference type="ARBA" id="ARBA00009631"/>
    </source>
</evidence>
<dbReference type="AlphaFoldDB" id="A0AAD9L1Y8"/>
<dbReference type="EMBL" id="JAODUO010000390">
    <property type="protein sequence ID" value="KAK2181589.1"/>
    <property type="molecule type" value="Genomic_DNA"/>
</dbReference>
<dbReference type="PROSITE" id="PS51122">
    <property type="entry name" value="CALPONIN_2"/>
    <property type="match status" value="1"/>
</dbReference>
<dbReference type="InterPro" id="IPR036872">
    <property type="entry name" value="CH_dom_sf"/>
</dbReference>